<dbReference type="RefSeq" id="WP_190960075.1">
    <property type="nucleotide sequence ID" value="NZ_JACJTU010000094.1"/>
</dbReference>
<sequence>MSEANEPNQDKIPDEQPTPQAEPIDYDWRDPSKPRNPEDDVIVDGWRRRADGTFEKVEDTEIKQ</sequence>
<proteinExistence type="predicted"/>
<feature type="compositionally biased region" description="Basic and acidic residues" evidence="1">
    <location>
        <begin position="45"/>
        <end position="64"/>
    </location>
</feature>
<feature type="region of interest" description="Disordered" evidence="1">
    <location>
        <begin position="1"/>
        <end position="64"/>
    </location>
</feature>
<feature type="compositionally biased region" description="Basic and acidic residues" evidence="1">
    <location>
        <begin position="26"/>
        <end position="38"/>
    </location>
</feature>
<name>A0ABR8KLW0_9NOSO</name>
<dbReference type="Proteomes" id="UP000637383">
    <property type="component" value="Unassembled WGS sequence"/>
</dbReference>
<evidence type="ECO:0000256" key="1">
    <source>
        <dbReference type="SAM" id="MobiDB-lite"/>
    </source>
</evidence>
<gene>
    <name evidence="2" type="ORF">H6H03_38015</name>
</gene>
<evidence type="ECO:0000313" key="3">
    <source>
        <dbReference type="Proteomes" id="UP000637383"/>
    </source>
</evidence>
<comment type="caution">
    <text evidence="2">The sequence shown here is derived from an EMBL/GenBank/DDBJ whole genome shotgun (WGS) entry which is preliminary data.</text>
</comment>
<keyword evidence="3" id="KW-1185">Reference proteome</keyword>
<organism evidence="2 3">
    <name type="scientific">Nostoc paludosum FACHB-159</name>
    <dbReference type="NCBI Taxonomy" id="2692908"/>
    <lineage>
        <taxon>Bacteria</taxon>
        <taxon>Bacillati</taxon>
        <taxon>Cyanobacteriota</taxon>
        <taxon>Cyanophyceae</taxon>
        <taxon>Nostocales</taxon>
        <taxon>Nostocaceae</taxon>
        <taxon>Nostoc</taxon>
    </lineage>
</organism>
<reference evidence="2 3" key="1">
    <citation type="journal article" date="2020" name="ISME J.">
        <title>Comparative genomics reveals insights into cyanobacterial evolution and habitat adaptation.</title>
        <authorList>
            <person name="Chen M.Y."/>
            <person name="Teng W.K."/>
            <person name="Zhao L."/>
            <person name="Hu C.X."/>
            <person name="Zhou Y.K."/>
            <person name="Han B.P."/>
            <person name="Song L.R."/>
            <person name="Shu W.S."/>
        </authorList>
    </citation>
    <scope>NUCLEOTIDE SEQUENCE [LARGE SCALE GENOMIC DNA]</scope>
    <source>
        <strain evidence="2 3">FACHB-159</strain>
    </source>
</reference>
<accession>A0ABR8KLW0</accession>
<evidence type="ECO:0000313" key="2">
    <source>
        <dbReference type="EMBL" id="MBD2739584.1"/>
    </source>
</evidence>
<protein>
    <submittedName>
        <fullName evidence="2">Uncharacterized protein</fullName>
    </submittedName>
</protein>
<dbReference type="EMBL" id="JACJTU010000094">
    <property type="protein sequence ID" value="MBD2739584.1"/>
    <property type="molecule type" value="Genomic_DNA"/>
</dbReference>